<feature type="compositionally biased region" description="Basic and acidic residues" evidence="1">
    <location>
        <begin position="58"/>
        <end position="77"/>
    </location>
</feature>
<organism evidence="2 3">
    <name type="scientific">Penicillium chermesinum</name>
    <dbReference type="NCBI Taxonomy" id="63820"/>
    <lineage>
        <taxon>Eukaryota</taxon>
        <taxon>Fungi</taxon>
        <taxon>Dikarya</taxon>
        <taxon>Ascomycota</taxon>
        <taxon>Pezizomycotina</taxon>
        <taxon>Eurotiomycetes</taxon>
        <taxon>Eurotiomycetidae</taxon>
        <taxon>Eurotiales</taxon>
        <taxon>Aspergillaceae</taxon>
        <taxon>Penicillium</taxon>
    </lineage>
</organism>
<evidence type="ECO:0000313" key="3">
    <source>
        <dbReference type="Proteomes" id="UP001150941"/>
    </source>
</evidence>
<accession>A0A9W9TFI2</accession>
<gene>
    <name evidence="2" type="ORF">N7468_008809</name>
</gene>
<proteinExistence type="predicted"/>
<name>A0A9W9TFI2_9EURO</name>
<keyword evidence="3" id="KW-1185">Reference proteome</keyword>
<comment type="caution">
    <text evidence="2">The sequence shown here is derived from an EMBL/GenBank/DDBJ whole genome shotgun (WGS) entry which is preliminary data.</text>
</comment>
<dbReference type="Proteomes" id="UP001150941">
    <property type="component" value="Unassembled WGS sequence"/>
</dbReference>
<sequence>MKDTSRSRQTCPAIDLNYQLQVELQAKIARSGMTESSVALEKAVLHRDSIGNTESQEWGEKGKVEREATDDAHVLGV</sequence>
<dbReference type="EMBL" id="JAPQKS010000007">
    <property type="protein sequence ID" value="KAJ5219605.1"/>
    <property type="molecule type" value="Genomic_DNA"/>
</dbReference>
<protein>
    <submittedName>
        <fullName evidence="2">Uncharacterized protein</fullName>
    </submittedName>
</protein>
<evidence type="ECO:0000313" key="2">
    <source>
        <dbReference type="EMBL" id="KAJ5219605.1"/>
    </source>
</evidence>
<reference evidence="2" key="2">
    <citation type="journal article" date="2023" name="IMA Fungus">
        <title>Comparative genomic study of the Penicillium genus elucidates a diverse pangenome and 15 lateral gene transfer events.</title>
        <authorList>
            <person name="Petersen C."/>
            <person name="Sorensen T."/>
            <person name="Nielsen M.R."/>
            <person name="Sondergaard T.E."/>
            <person name="Sorensen J.L."/>
            <person name="Fitzpatrick D.A."/>
            <person name="Frisvad J.C."/>
            <person name="Nielsen K.L."/>
        </authorList>
    </citation>
    <scope>NUCLEOTIDE SEQUENCE</scope>
    <source>
        <strain evidence="2">IBT 19713</strain>
    </source>
</reference>
<feature type="region of interest" description="Disordered" evidence="1">
    <location>
        <begin position="50"/>
        <end position="77"/>
    </location>
</feature>
<evidence type="ECO:0000256" key="1">
    <source>
        <dbReference type="SAM" id="MobiDB-lite"/>
    </source>
</evidence>
<dbReference type="AlphaFoldDB" id="A0A9W9TFI2"/>
<dbReference type="GeneID" id="83205408"/>
<reference evidence="2" key="1">
    <citation type="submission" date="2022-11" db="EMBL/GenBank/DDBJ databases">
        <authorList>
            <person name="Petersen C."/>
        </authorList>
    </citation>
    <scope>NUCLEOTIDE SEQUENCE</scope>
    <source>
        <strain evidence="2">IBT 19713</strain>
    </source>
</reference>
<dbReference type="RefSeq" id="XP_058326435.1">
    <property type="nucleotide sequence ID" value="XM_058478105.1"/>
</dbReference>